<evidence type="ECO:0000313" key="6">
    <source>
        <dbReference type="EMBL" id="TCC96857.1"/>
    </source>
</evidence>
<keyword evidence="4 6" id="KW-0067">ATP-binding</keyword>
<sequence>MDTSLISVSNLSHRYNTQWAVRGVSFDLPKTGIYGLLGSNGAGKSTTMNVMSGVLKQTEGEVIVGGISLSKDPIAAKKLIGFLPQHAPLHPDTTVEEYLTNCGRLRKIPGNELKAAVNEVMEKVSIAHFSKRLIRNLSGGYQQRVGIAQAIIHKPALIILDEPTNGLDPNQIIEVRKLVKDIAKERAVIFSTHILTEVHAICDHILMIDRGKLVFSGRTQEFDEYLKPDTLFVRLLSAPPVEELLHVEGVNSAEHLGGADYRLKIVNASGIAERIVSESVRRNWRMEAIHAEKTSLNDVFSELSK</sequence>
<dbReference type="SMART" id="SM00382">
    <property type="entry name" value="AAA"/>
    <property type="match status" value="1"/>
</dbReference>
<dbReference type="InterPro" id="IPR003593">
    <property type="entry name" value="AAA+_ATPase"/>
</dbReference>
<dbReference type="RefSeq" id="WP_131598091.1">
    <property type="nucleotide sequence ID" value="NZ_SJSL01000010.1"/>
</dbReference>
<evidence type="ECO:0000256" key="1">
    <source>
        <dbReference type="ARBA" id="ARBA00005417"/>
    </source>
</evidence>
<dbReference type="EMBL" id="SJSL01000010">
    <property type="protein sequence ID" value="TCC96857.1"/>
    <property type="molecule type" value="Genomic_DNA"/>
</dbReference>
<evidence type="ECO:0000256" key="3">
    <source>
        <dbReference type="ARBA" id="ARBA00022741"/>
    </source>
</evidence>
<evidence type="ECO:0000256" key="4">
    <source>
        <dbReference type="ARBA" id="ARBA00022840"/>
    </source>
</evidence>
<dbReference type="InterPro" id="IPR027417">
    <property type="entry name" value="P-loop_NTPase"/>
</dbReference>
<protein>
    <submittedName>
        <fullName evidence="6">ABC transporter ATP-binding protein</fullName>
    </submittedName>
</protein>
<name>A0A4R0NB61_9SPHI</name>
<gene>
    <name evidence="6" type="ORF">EZ437_20965</name>
</gene>
<evidence type="ECO:0000256" key="2">
    <source>
        <dbReference type="ARBA" id="ARBA00022448"/>
    </source>
</evidence>
<accession>A0A4R0NB61</accession>
<dbReference type="Gene3D" id="3.40.50.300">
    <property type="entry name" value="P-loop containing nucleotide triphosphate hydrolases"/>
    <property type="match status" value="1"/>
</dbReference>
<dbReference type="Proteomes" id="UP000293347">
    <property type="component" value="Unassembled WGS sequence"/>
</dbReference>
<dbReference type="PROSITE" id="PS50893">
    <property type="entry name" value="ABC_TRANSPORTER_2"/>
    <property type="match status" value="1"/>
</dbReference>
<keyword evidence="7" id="KW-1185">Reference proteome</keyword>
<dbReference type="OrthoDB" id="9785229at2"/>
<keyword evidence="2" id="KW-0813">Transport</keyword>
<keyword evidence="3" id="KW-0547">Nucleotide-binding</keyword>
<comment type="similarity">
    <text evidence="1">Belongs to the ABC transporter superfamily.</text>
</comment>
<dbReference type="SUPFAM" id="SSF52540">
    <property type="entry name" value="P-loop containing nucleoside triphosphate hydrolases"/>
    <property type="match status" value="1"/>
</dbReference>
<reference evidence="6 7" key="1">
    <citation type="submission" date="2019-02" db="EMBL/GenBank/DDBJ databases">
        <title>Pedobacter sp. RP-1-14 sp. nov., isolated from Arctic soil.</title>
        <authorList>
            <person name="Dahal R.H."/>
        </authorList>
    </citation>
    <scope>NUCLEOTIDE SEQUENCE [LARGE SCALE GENOMIC DNA]</scope>
    <source>
        <strain evidence="6 7">RP-1-14</strain>
    </source>
</reference>
<feature type="domain" description="ABC transporter" evidence="5">
    <location>
        <begin position="6"/>
        <end position="235"/>
    </location>
</feature>
<dbReference type="PANTHER" id="PTHR43335:SF4">
    <property type="entry name" value="ABC TRANSPORTER, ATP-BINDING PROTEIN"/>
    <property type="match status" value="1"/>
</dbReference>
<dbReference type="PANTHER" id="PTHR43335">
    <property type="entry name" value="ABC TRANSPORTER, ATP-BINDING PROTEIN"/>
    <property type="match status" value="1"/>
</dbReference>
<proteinExistence type="inferred from homology"/>
<organism evidence="6 7">
    <name type="scientific">Pedobacter psychroterrae</name>
    <dbReference type="NCBI Taxonomy" id="2530453"/>
    <lineage>
        <taxon>Bacteria</taxon>
        <taxon>Pseudomonadati</taxon>
        <taxon>Bacteroidota</taxon>
        <taxon>Sphingobacteriia</taxon>
        <taxon>Sphingobacteriales</taxon>
        <taxon>Sphingobacteriaceae</taxon>
        <taxon>Pedobacter</taxon>
    </lineage>
</organism>
<dbReference type="Pfam" id="PF00005">
    <property type="entry name" value="ABC_tran"/>
    <property type="match status" value="1"/>
</dbReference>
<evidence type="ECO:0000313" key="7">
    <source>
        <dbReference type="Proteomes" id="UP000293347"/>
    </source>
</evidence>
<dbReference type="AlphaFoldDB" id="A0A4R0NB61"/>
<evidence type="ECO:0000259" key="5">
    <source>
        <dbReference type="PROSITE" id="PS50893"/>
    </source>
</evidence>
<comment type="caution">
    <text evidence="6">The sequence shown here is derived from an EMBL/GenBank/DDBJ whole genome shotgun (WGS) entry which is preliminary data.</text>
</comment>
<dbReference type="GO" id="GO:0016887">
    <property type="term" value="F:ATP hydrolysis activity"/>
    <property type="evidence" value="ECO:0007669"/>
    <property type="project" value="InterPro"/>
</dbReference>
<dbReference type="GO" id="GO:0005524">
    <property type="term" value="F:ATP binding"/>
    <property type="evidence" value="ECO:0007669"/>
    <property type="project" value="UniProtKB-KW"/>
</dbReference>
<dbReference type="InterPro" id="IPR003439">
    <property type="entry name" value="ABC_transporter-like_ATP-bd"/>
</dbReference>